<keyword evidence="1" id="KW-0472">Membrane</keyword>
<comment type="caution">
    <text evidence="2">The sequence shown here is derived from an EMBL/GenBank/DDBJ whole genome shotgun (WGS) entry which is preliminary data.</text>
</comment>
<feature type="transmembrane region" description="Helical" evidence="1">
    <location>
        <begin position="219"/>
        <end position="236"/>
    </location>
</feature>
<feature type="transmembrane region" description="Helical" evidence="1">
    <location>
        <begin position="185"/>
        <end position="207"/>
    </location>
</feature>
<proteinExistence type="predicted"/>
<feature type="transmembrane region" description="Helical" evidence="1">
    <location>
        <begin position="21"/>
        <end position="41"/>
    </location>
</feature>
<feature type="transmembrane region" description="Helical" evidence="1">
    <location>
        <begin position="151"/>
        <end position="173"/>
    </location>
</feature>
<evidence type="ECO:0000256" key="1">
    <source>
        <dbReference type="SAM" id="Phobius"/>
    </source>
</evidence>
<keyword evidence="1" id="KW-0812">Transmembrane</keyword>
<feature type="transmembrane region" description="Helical" evidence="1">
    <location>
        <begin position="316"/>
        <end position="338"/>
    </location>
</feature>
<feature type="transmembrane region" description="Helical" evidence="1">
    <location>
        <begin position="382"/>
        <end position="402"/>
    </location>
</feature>
<feature type="transmembrane region" description="Helical" evidence="1">
    <location>
        <begin position="281"/>
        <end position="304"/>
    </location>
</feature>
<evidence type="ECO:0000313" key="2">
    <source>
        <dbReference type="EMBL" id="OIR06395.1"/>
    </source>
</evidence>
<reference evidence="2" key="1">
    <citation type="submission" date="2016-10" db="EMBL/GenBank/DDBJ databases">
        <title>Sequence of Gallionella enrichment culture.</title>
        <authorList>
            <person name="Poehlein A."/>
            <person name="Muehling M."/>
            <person name="Daniel R."/>
        </authorList>
    </citation>
    <scope>NUCLEOTIDE SEQUENCE</scope>
</reference>
<dbReference type="EMBL" id="MLJW01000044">
    <property type="protein sequence ID" value="OIR06395.1"/>
    <property type="molecule type" value="Genomic_DNA"/>
</dbReference>
<evidence type="ECO:0008006" key="3">
    <source>
        <dbReference type="Google" id="ProtNLM"/>
    </source>
</evidence>
<accession>A0A1J5SEP9</accession>
<organism evidence="2">
    <name type="scientific">mine drainage metagenome</name>
    <dbReference type="NCBI Taxonomy" id="410659"/>
    <lineage>
        <taxon>unclassified sequences</taxon>
        <taxon>metagenomes</taxon>
        <taxon>ecological metagenomes</taxon>
    </lineage>
</organism>
<feature type="transmembrane region" description="Helical" evidence="1">
    <location>
        <begin position="358"/>
        <end position="375"/>
    </location>
</feature>
<protein>
    <recommendedName>
        <fullName evidence="3">Glycosyltransferase RgtA/B/C/D-like domain-containing protein</fullName>
    </recommendedName>
</protein>
<feature type="transmembrane region" description="Helical" evidence="1">
    <location>
        <begin position="95"/>
        <end position="115"/>
    </location>
</feature>
<name>A0A1J5SEP9_9ZZZZ</name>
<keyword evidence="1" id="KW-1133">Transmembrane helix</keyword>
<gene>
    <name evidence="2" type="ORF">GALL_115850</name>
</gene>
<sequence length="561" mass="61887">MKQPTRAKTEGPTQRVRTGSIRTFALAALALTATAFLAHFLHFRHFGLYEDDYWSIANTYNCSFHQLGVIAHYDFRYWPTGRPLNHLLPSVLSVVGYRLGGLPAMYLIAAAWLSLNGILVYSIARRFLSMRAALVAGIAYLLFPADTTKELLIHASHIQGAMTFMLLGLLLWLSGGWKQVLSYPVAALSLLSYETAFIGFLLAPLLVHASKPERRWRRWLVHGITCGAILFAIAIIRVKTGDSRSVAVLDEPLMDAWRSLSSMVLGPLTDLWAYVHAGYTGMAHVSGVAALSWLGILLPVIVYWRAARRATDTGETTGTALGPLATACAITWAASYALTLVNYPPTQVIGRLTSTHIAAGWPVALLCGCGCEALMRHRQKLTALWVAALAGALMLLLAYTQYVQRQYMHAWSHEKAFWRQVLALCPDVDAHTSIIVTGLPYIQQHPYILVNSWADYHACVHLFGLTSDNSGPKFANLGAMGPQISFKREGDRVLWTPEFWSNTFLPIDPADLILLKSDGGHLTRVRSAKTSVGVLVSTRPIPQGSPPAHPDTYLYRLITQD</sequence>
<dbReference type="AlphaFoldDB" id="A0A1J5SEP9"/>